<gene>
    <name evidence="2" type="primary">PARPA_08287.1 scaffold 32756</name>
</gene>
<proteinExistence type="predicted"/>
<organism evidence="2 3">
    <name type="scientific">Parasitella parasitica</name>
    <dbReference type="NCBI Taxonomy" id="35722"/>
    <lineage>
        <taxon>Eukaryota</taxon>
        <taxon>Fungi</taxon>
        <taxon>Fungi incertae sedis</taxon>
        <taxon>Mucoromycota</taxon>
        <taxon>Mucoromycotina</taxon>
        <taxon>Mucoromycetes</taxon>
        <taxon>Mucorales</taxon>
        <taxon>Mucorineae</taxon>
        <taxon>Mucoraceae</taxon>
        <taxon>Parasitella</taxon>
    </lineage>
</organism>
<feature type="region of interest" description="Disordered" evidence="1">
    <location>
        <begin position="1"/>
        <end position="47"/>
    </location>
</feature>
<evidence type="ECO:0000313" key="2">
    <source>
        <dbReference type="EMBL" id="CEP14124.1"/>
    </source>
</evidence>
<dbReference type="EMBL" id="LN731032">
    <property type="protein sequence ID" value="CEP14124.1"/>
    <property type="molecule type" value="Genomic_DNA"/>
</dbReference>
<dbReference type="OrthoDB" id="21617at2759"/>
<evidence type="ECO:0000256" key="1">
    <source>
        <dbReference type="SAM" id="MobiDB-lite"/>
    </source>
</evidence>
<name>A0A0B7N9K6_9FUNG</name>
<accession>A0A0B7N9K6</accession>
<reference evidence="2 3" key="1">
    <citation type="submission" date="2014-09" db="EMBL/GenBank/DDBJ databases">
        <authorList>
            <person name="Ellenberger Sabrina"/>
        </authorList>
    </citation>
    <scope>NUCLEOTIDE SEQUENCE [LARGE SCALE GENOMIC DNA]</scope>
    <source>
        <strain evidence="2 3">CBS 412.66</strain>
    </source>
</reference>
<feature type="compositionally biased region" description="Polar residues" evidence="1">
    <location>
        <begin position="12"/>
        <end position="28"/>
    </location>
</feature>
<evidence type="ECO:0000313" key="3">
    <source>
        <dbReference type="Proteomes" id="UP000054107"/>
    </source>
</evidence>
<feature type="compositionally biased region" description="Low complexity" evidence="1">
    <location>
        <begin position="29"/>
        <end position="46"/>
    </location>
</feature>
<protein>
    <submittedName>
        <fullName evidence="2">Uncharacterized protein</fullName>
    </submittedName>
</protein>
<dbReference type="Proteomes" id="UP000054107">
    <property type="component" value="Unassembled WGS sequence"/>
</dbReference>
<dbReference type="AlphaFoldDB" id="A0A0B7N9K6"/>
<keyword evidence="3" id="KW-1185">Reference proteome</keyword>
<dbReference type="STRING" id="35722.A0A0B7N9K6"/>
<sequence length="215" mass="24270">MSDLNEILSLLNKGQGTAPSRSIQSNRGAASSSSSSNSTASSPSSSILEGLNLSSINPDLIQQVRQEYLTKKTNEESLRNATSLTPEVLIAIANMAKTTELISVMKKCKQRQDKKEQELYSHRESIKRRYKKQKENLMAKELIGVKIGADEIKSIDRELDRELHAMDLQVLKEMDKEVKHLQQEFVQLNVPLFKVSNDPNDIKLQQKVLHILQDI</sequence>